<feature type="transmembrane region" description="Helical" evidence="6">
    <location>
        <begin position="44"/>
        <end position="64"/>
    </location>
</feature>
<evidence type="ECO:0000256" key="6">
    <source>
        <dbReference type="SAM" id="Phobius"/>
    </source>
</evidence>
<keyword evidence="4 6" id="KW-1133">Transmembrane helix</keyword>
<feature type="transmembrane region" description="Helical" evidence="6">
    <location>
        <begin position="139"/>
        <end position="159"/>
    </location>
</feature>
<feature type="transmembrane region" description="Helical" evidence="6">
    <location>
        <begin position="211"/>
        <end position="231"/>
    </location>
</feature>
<protein>
    <submittedName>
        <fullName evidence="7">MFS transporter</fullName>
    </submittedName>
</protein>
<dbReference type="GO" id="GO:0005886">
    <property type="term" value="C:plasma membrane"/>
    <property type="evidence" value="ECO:0007669"/>
    <property type="project" value="UniProtKB-SubCell"/>
</dbReference>
<organism evidence="7 8">
    <name type="scientific">Histophilus somni</name>
    <name type="common">Haemophilus somnus</name>
    <dbReference type="NCBI Taxonomy" id="731"/>
    <lineage>
        <taxon>Bacteria</taxon>
        <taxon>Pseudomonadati</taxon>
        <taxon>Pseudomonadota</taxon>
        <taxon>Gammaproteobacteria</taxon>
        <taxon>Pasteurellales</taxon>
        <taxon>Pasteurellaceae</taxon>
        <taxon>Histophilus</taxon>
    </lineage>
</organism>
<feature type="transmembrane region" description="Helical" evidence="6">
    <location>
        <begin position="243"/>
        <end position="265"/>
    </location>
</feature>
<evidence type="ECO:0000256" key="1">
    <source>
        <dbReference type="ARBA" id="ARBA00004651"/>
    </source>
</evidence>
<dbReference type="PANTHER" id="PTHR23513:SF6">
    <property type="entry name" value="MAJOR FACILITATOR SUPERFAMILY ASSOCIATED DOMAIN-CONTAINING PROTEIN"/>
    <property type="match status" value="1"/>
</dbReference>
<dbReference type="SUPFAM" id="SSF103473">
    <property type="entry name" value="MFS general substrate transporter"/>
    <property type="match status" value="1"/>
</dbReference>
<evidence type="ECO:0000256" key="5">
    <source>
        <dbReference type="ARBA" id="ARBA00023136"/>
    </source>
</evidence>
<feature type="transmembrane region" description="Helical" evidence="6">
    <location>
        <begin position="272"/>
        <end position="291"/>
    </location>
</feature>
<comment type="subcellular location">
    <subcellularLocation>
        <location evidence="1">Cell membrane</location>
        <topology evidence="1">Multi-pass membrane protein</topology>
    </subcellularLocation>
</comment>
<keyword evidence="5 6" id="KW-0472">Membrane</keyword>
<evidence type="ECO:0000256" key="2">
    <source>
        <dbReference type="ARBA" id="ARBA00022475"/>
    </source>
</evidence>
<proteinExistence type="predicted"/>
<evidence type="ECO:0000256" key="3">
    <source>
        <dbReference type="ARBA" id="ARBA00022692"/>
    </source>
</evidence>
<feature type="transmembrane region" description="Helical" evidence="6">
    <location>
        <begin position="76"/>
        <end position="93"/>
    </location>
</feature>
<dbReference type="Pfam" id="PF07690">
    <property type="entry name" value="MFS_1"/>
    <property type="match status" value="1"/>
</dbReference>
<dbReference type="InterPro" id="IPR011701">
    <property type="entry name" value="MFS"/>
</dbReference>
<reference evidence="7 8" key="1">
    <citation type="submission" date="2020-12" db="EMBL/GenBank/DDBJ databases">
        <title>ASc-MMNZ-VFA-070.</title>
        <authorList>
            <person name="Schryvers A."/>
            <person name="Mostafa Nazari M."/>
            <person name="Farshchi Andisi V."/>
            <person name="Timsit E."/>
            <person name="Walter Morck D."/>
        </authorList>
    </citation>
    <scope>NUCLEOTIDE SEQUENCE [LARGE SCALE GENOMIC DNA]</scope>
    <source>
        <strain evidence="7 8">ASc-MMNZ-VFA-070</strain>
    </source>
</reference>
<gene>
    <name evidence="7" type="ORF">JFL49_06610</name>
</gene>
<dbReference type="GO" id="GO:0022857">
    <property type="term" value="F:transmembrane transporter activity"/>
    <property type="evidence" value="ECO:0007669"/>
    <property type="project" value="InterPro"/>
</dbReference>
<dbReference type="InterPro" id="IPR036259">
    <property type="entry name" value="MFS_trans_sf"/>
</dbReference>
<evidence type="ECO:0000313" key="8">
    <source>
        <dbReference type="Proteomes" id="UP000595373"/>
    </source>
</evidence>
<evidence type="ECO:0000256" key="4">
    <source>
        <dbReference type="ARBA" id="ARBA00022989"/>
    </source>
</evidence>
<dbReference type="PANTHER" id="PTHR23513">
    <property type="entry name" value="INTEGRAL MEMBRANE EFFLUX PROTEIN-RELATED"/>
    <property type="match status" value="1"/>
</dbReference>
<feature type="transmembrane region" description="Helical" evidence="6">
    <location>
        <begin position="336"/>
        <end position="357"/>
    </location>
</feature>
<evidence type="ECO:0000313" key="7">
    <source>
        <dbReference type="EMBL" id="QQF81754.1"/>
    </source>
</evidence>
<feature type="transmembrane region" description="Helical" evidence="6">
    <location>
        <begin position="165"/>
        <end position="183"/>
    </location>
</feature>
<sequence>MMKHNDFYRYQLAEVMLNTGIRTIGFLFAWLMLTTFHQPQHLGVFIGISWACQVLALLLFSWVCNQSTFIIYSKKLLLPFCFICFLFFLTLFFVYNYFIFGIVFIVSSVFTILLNPLGTSLTNDLYDGEDKSNGFKLRGFVNSINTIISPAISGFIIHYFNTQKIIVFCILLSLLSGFLFYFIKNIKLQENLGKKSKNTLKILLKNPIEKLMVCISLLANFIITPIISYIIPYNISNKFNLSAFYIGISEAFFGIGMIIGSVYFLKLFNKKLGSHHSLVLSIFLVMIGILFSVTDNFYIFCFSLMTIGVGVVMFNINSTHIRCTATPKNIRTSFEFVFLACCIVFIPIGVLLTTWVLNNGALVYFYGIICLIMLVLSLMIFKNTDIVHIHQLTDDKLDGYYQVLYPKIYP</sequence>
<feature type="transmembrane region" description="Helical" evidence="6">
    <location>
        <begin position="363"/>
        <end position="381"/>
    </location>
</feature>
<dbReference type="Proteomes" id="UP000595373">
    <property type="component" value="Chromosome"/>
</dbReference>
<name>A0A9Q7E4T2_HISSO</name>
<dbReference type="AlphaFoldDB" id="A0A9Q7E4T2"/>
<accession>A0A9Q7E4T2</accession>
<feature type="transmembrane region" description="Helical" evidence="6">
    <location>
        <begin position="297"/>
        <end position="316"/>
    </location>
</feature>
<dbReference type="EMBL" id="CP066558">
    <property type="protein sequence ID" value="QQF81754.1"/>
    <property type="molecule type" value="Genomic_DNA"/>
</dbReference>
<feature type="transmembrane region" description="Helical" evidence="6">
    <location>
        <begin position="12"/>
        <end position="32"/>
    </location>
</feature>
<dbReference type="Gene3D" id="1.20.1250.20">
    <property type="entry name" value="MFS general substrate transporter like domains"/>
    <property type="match status" value="1"/>
</dbReference>
<keyword evidence="8" id="KW-1185">Reference proteome</keyword>
<feature type="transmembrane region" description="Helical" evidence="6">
    <location>
        <begin position="99"/>
        <end position="118"/>
    </location>
</feature>
<keyword evidence="3 6" id="KW-0812">Transmembrane</keyword>
<keyword evidence="2" id="KW-1003">Cell membrane</keyword>